<sequence>MASVIGAVRGNQTHWLDEISGHPDTAAVAKTLKAKYIDKGHKVIAYPDPSGKARKTSAAVGTTDFSILQQHGIKLMVRPKAPPIVDSVNAVNSQLKNARGDINMYFHPRCTNTIRSMERTIWVENNPDTAQLDKKEGVEHWGDGIRYYTDYRFPVKHNRTGVVQGFNF</sequence>
<name>A0A7S5KQA6_9CAUD</name>
<accession>A0A7S5KQA6</accession>
<keyword evidence="2" id="KW-1185">Reference proteome</keyword>
<reference evidence="1 2" key="1">
    <citation type="submission" date="2019-10" db="EMBL/GenBank/DDBJ databases">
        <title>Isolation and characterisation of a new family of globally distributed lytic roseophage, the Naomivirus.</title>
        <authorList>
            <person name="Rihtman B."/>
            <person name="Puxty R.J."/>
            <person name="Hapeshi A."/>
            <person name="Zhan Y."/>
            <person name="Michinevski S."/>
            <person name="Waterfield N.R."/>
            <person name="Chen F."/>
            <person name="Millard A.D."/>
            <person name="Scanlan D.J."/>
            <person name="Chen Y."/>
        </authorList>
    </citation>
    <scope>NUCLEOTIDE SEQUENCE [LARGE SCALE GENOMIC DNA]</scope>
</reference>
<dbReference type="EMBL" id="MN602266">
    <property type="protein sequence ID" value="QGH74583.1"/>
    <property type="molecule type" value="Genomic_DNA"/>
</dbReference>
<dbReference type="Gene3D" id="3.30.420.280">
    <property type="match status" value="1"/>
</dbReference>
<evidence type="ECO:0000313" key="1">
    <source>
        <dbReference type="EMBL" id="QGH74583.1"/>
    </source>
</evidence>
<protein>
    <submittedName>
        <fullName evidence="1">Putative terminase large subunit</fullName>
    </submittedName>
</protein>
<organism evidence="1 2">
    <name type="scientific">Bacteriophage DSS3_VP1</name>
    <dbReference type="NCBI Taxonomy" id="2664196"/>
    <lineage>
        <taxon>Viruses</taxon>
        <taxon>Duplodnaviria</taxon>
        <taxon>Heunggongvirae</taxon>
        <taxon>Uroviricota</taxon>
        <taxon>Caudoviricetes</taxon>
        <taxon>Naomviridae</taxon>
        <taxon>Noahvirus</taxon>
        <taxon>Noahvirus arc</taxon>
    </lineage>
</organism>
<proteinExistence type="predicted"/>
<gene>
    <name evidence="1" type="ORF">DSS3VP1_00014</name>
</gene>
<dbReference type="Proteomes" id="UP000594402">
    <property type="component" value="Segment"/>
</dbReference>
<evidence type="ECO:0000313" key="2">
    <source>
        <dbReference type="Proteomes" id="UP000594402"/>
    </source>
</evidence>